<organism evidence="1 2">
    <name type="scientific">Pistacia atlantica</name>
    <dbReference type="NCBI Taxonomy" id="434234"/>
    <lineage>
        <taxon>Eukaryota</taxon>
        <taxon>Viridiplantae</taxon>
        <taxon>Streptophyta</taxon>
        <taxon>Embryophyta</taxon>
        <taxon>Tracheophyta</taxon>
        <taxon>Spermatophyta</taxon>
        <taxon>Magnoliopsida</taxon>
        <taxon>eudicotyledons</taxon>
        <taxon>Gunneridae</taxon>
        <taxon>Pentapetalae</taxon>
        <taxon>rosids</taxon>
        <taxon>malvids</taxon>
        <taxon>Sapindales</taxon>
        <taxon>Anacardiaceae</taxon>
        <taxon>Pistacia</taxon>
    </lineage>
</organism>
<name>A0ACC1BWJ8_9ROSI</name>
<sequence>MISLILLKGYFSDRFYKKRTLLFSQIPSDKHLCFALYNIFEQVSG</sequence>
<evidence type="ECO:0000313" key="2">
    <source>
        <dbReference type="Proteomes" id="UP001164250"/>
    </source>
</evidence>
<dbReference type="EMBL" id="CM047899">
    <property type="protein sequence ID" value="KAJ0103522.1"/>
    <property type="molecule type" value="Genomic_DNA"/>
</dbReference>
<reference evidence="2" key="1">
    <citation type="journal article" date="2023" name="G3 (Bethesda)">
        <title>Genome assembly and association tests identify interacting loci associated with vigor, precocity, and sex in interspecific pistachio rootstocks.</title>
        <authorList>
            <person name="Palmer W."/>
            <person name="Jacygrad E."/>
            <person name="Sagayaradj S."/>
            <person name="Cavanaugh K."/>
            <person name="Han R."/>
            <person name="Bertier L."/>
            <person name="Beede B."/>
            <person name="Kafkas S."/>
            <person name="Golino D."/>
            <person name="Preece J."/>
            <person name="Michelmore R."/>
        </authorList>
    </citation>
    <scope>NUCLEOTIDE SEQUENCE [LARGE SCALE GENOMIC DNA]</scope>
</reference>
<evidence type="ECO:0000313" key="1">
    <source>
        <dbReference type="EMBL" id="KAJ0103522.1"/>
    </source>
</evidence>
<dbReference type="Proteomes" id="UP001164250">
    <property type="component" value="Chromosome 3"/>
</dbReference>
<protein>
    <submittedName>
        <fullName evidence="1">Uncharacterized protein</fullName>
    </submittedName>
</protein>
<keyword evidence="2" id="KW-1185">Reference proteome</keyword>
<proteinExistence type="predicted"/>
<gene>
    <name evidence="1" type="ORF">Patl1_03724</name>
</gene>
<accession>A0ACC1BWJ8</accession>
<comment type="caution">
    <text evidence="1">The sequence shown here is derived from an EMBL/GenBank/DDBJ whole genome shotgun (WGS) entry which is preliminary data.</text>
</comment>